<keyword evidence="1" id="KW-0732">Signal</keyword>
<accession>A0A0V1MLD5</accession>
<evidence type="ECO:0000256" key="1">
    <source>
        <dbReference type="SAM" id="SignalP"/>
    </source>
</evidence>
<feature type="chain" id="PRO_5006882664" description="Secreted protein" evidence="1">
    <location>
        <begin position="22"/>
        <end position="96"/>
    </location>
</feature>
<reference evidence="2 3" key="1">
    <citation type="submission" date="2015-01" db="EMBL/GenBank/DDBJ databases">
        <title>Evolution of Trichinella species and genotypes.</title>
        <authorList>
            <person name="Korhonen P.K."/>
            <person name="Edoardo P."/>
            <person name="Giuseppe L.R."/>
            <person name="Gasser R.B."/>
        </authorList>
    </citation>
    <scope>NUCLEOTIDE SEQUENCE [LARGE SCALE GENOMIC DNA]</scope>
    <source>
        <strain evidence="2">ISS1980</strain>
    </source>
</reference>
<gene>
    <name evidence="2" type="ORF">T10_5337</name>
</gene>
<sequence>MTTFLIITALNFLELAPVLSACRQLLLRCIYARELLNSGIEHSDDFNALAKFSIAINSWCSGLGLRIAQGCPSYCRQNQCHDITDEQTLFAVMTVK</sequence>
<keyword evidence="3" id="KW-1185">Reference proteome</keyword>
<dbReference type="Proteomes" id="UP000054843">
    <property type="component" value="Unassembled WGS sequence"/>
</dbReference>
<evidence type="ECO:0008006" key="4">
    <source>
        <dbReference type="Google" id="ProtNLM"/>
    </source>
</evidence>
<evidence type="ECO:0000313" key="3">
    <source>
        <dbReference type="Proteomes" id="UP000054843"/>
    </source>
</evidence>
<feature type="signal peptide" evidence="1">
    <location>
        <begin position="1"/>
        <end position="21"/>
    </location>
</feature>
<dbReference type="AlphaFoldDB" id="A0A0V1MLD5"/>
<dbReference type="EMBL" id="JYDO01000085">
    <property type="protein sequence ID" value="KRZ72046.1"/>
    <property type="molecule type" value="Genomic_DNA"/>
</dbReference>
<name>A0A0V1MLD5_9BILA</name>
<organism evidence="2 3">
    <name type="scientific">Trichinella papuae</name>
    <dbReference type="NCBI Taxonomy" id="268474"/>
    <lineage>
        <taxon>Eukaryota</taxon>
        <taxon>Metazoa</taxon>
        <taxon>Ecdysozoa</taxon>
        <taxon>Nematoda</taxon>
        <taxon>Enoplea</taxon>
        <taxon>Dorylaimia</taxon>
        <taxon>Trichinellida</taxon>
        <taxon>Trichinellidae</taxon>
        <taxon>Trichinella</taxon>
    </lineage>
</organism>
<comment type="caution">
    <text evidence="2">The sequence shown here is derived from an EMBL/GenBank/DDBJ whole genome shotgun (WGS) entry which is preliminary data.</text>
</comment>
<protein>
    <recommendedName>
        <fullName evidence="4">Secreted protein</fullName>
    </recommendedName>
</protein>
<evidence type="ECO:0000313" key="2">
    <source>
        <dbReference type="EMBL" id="KRZ72046.1"/>
    </source>
</evidence>
<proteinExistence type="predicted"/>